<proteinExistence type="predicted"/>
<organism evidence="1">
    <name type="scientific">freshwater metagenome</name>
    <dbReference type="NCBI Taxonomy" id="449393"/>
    <lineage>
        <taxon>unclassified sequences</taxon>
        <taxon>metagenomes</taxon>
        <taxon>ecological metagenomes</taxon>
    </lineage>
</organism>
<reference evidence="1" key="1">
    <citation type="submission" date="2020-05" db="EMBL/GenBank/DDBJ databases">
        <authorList>
            <person name="Chiriac C."/>
            <person name="Salcher M."/>
            <person name="Ghai R."/>
            <person name="Kavagutti S V."/>
        </authorList>
    </citation>
    <scope>NUCLEOTIDE SEQUENCE</scope>
</reference>
<protein>
    <submittedName>
        <fullName evidence="1">Unannotated protein</fullName>
    </submittedName>
</protein>
<dbReference type="EMBL" id="CAEZTZ010000134">
    <property type="protein sequence ID" value="CAB4590029.1"/>
    <property type="molecule type" value="Genomic_DNA"/>
</dbReference>
<dbReference type="AlphaFoldDB" id="A0A6J6FQT7"/>
<dbReference type="AntiFam" id="ANF00133">
    <property type="entry name" value="Shadow ORF (opposite mccA)"/>
</dbReference>
<sequence length="195" mass="21573">MKREHRRKSNDLEFAQRAAGFGQSVLAVGPGDDEFGEQRVERSRDNVTCNNPGINSDTRTAGKAKGFDWPGGGAEVRPGIFTVNSELNRVAGDHRVRIIDESALRNSELFTNQVEAGDFFRHGVFNLKASIDLEEGDGAVGADQKFTGSRADVPDLFEDVLRCRIQQVALSISEERCWRFLDEFLVATLQRAVTG</sequence>
<accession>A0A6J6FQT7</accession>
<name>A0A6J6FQT7_9ZZZZ</name>
<gene>
    <name evidence="1" type="ORF">UFOPK1767_00891</name>
</gene>
<evidence type="ECO:0000313" key="1">
    <source>
        <dbReference type="EMBL" id="CAB4590029.1"/>
    </source>
</evidence>